<keyword evidence="11" id="KW-0677">Repeat</keyword>
<evidence type="ECO:0000256" key="15">
    <source>
        <dbReference type="ARBA" id="ARBA00022989"/>
    </source>
</evidence>
<evidence type="ECO:0000256" key="9">
    <source>
        <dbReference type="ARBA" id="ARBA00022692"/>
    </source>
</evidence>
<evidence type="ECO:0000259" key="24">
    <source>
        <dbReference type="PROSITE" id="PS50011"/>
    </source>
</evidence>
<evidence type="ECO:0000256" key="21">
    <source>
        <dbReference type="PROSITE-ProRule" id="PRU10141"/>
    </source>
</evidence>
<evidence type="ECO:0000256" key="22">
    <source>
        <dbReference type="SAM" id="Phobius"/>
    </source>
</evidence>
<protein>
    <recommendedName>
        <fullName evidence="3">non-specific serine/threonine protein kinase</fullName>
        <ecNumber evidence="3">2.7.11.1</ecNumber>
    </recommendedName>
</protein>
<name>A0A5J9SLB4_9POAL</name>
<evidence type="ECO:0000256" key="16">
    <source>
        <dbReference type="ARBA" id="ARBA00023136"/>
    </source>
</evidence>
<keyword evidence="12 21" id="KW-0547">Nucleotide-binding</keyword>
<feature type="chain" id="PRO_5023932128" description="non-specific serine/threonine protein kinase" evidence="23">
    <location>
        <begin position="23"/>
        <end position="1102"/>
    </location>
</feature>
<proteinExistence type="inferred from homology"/>
<dbReference type="SMART" id="SM00369">
    <property type="entry name" value="LRR_TYP"/>
    <property type="match status" value="13"/>
</dbReference>
<evidence type="ECO:0000256" key="10">
    <source>
        <dbReference type="ARBA" id="ARBA00022729"/>
    </source>
</evidence>
<dbReference type="Proteomes" id="UP000324897">
    <property type="component" value="Unassembled WGS sequence"/>
</dbReference>
<evidence type="ECO:0000256" key="12">
    <source>
        <dbReference type="ARBA" id="ARBA00022741"/>
    </source>
</evidence>
<evidence type="ECO:0000256" key="7">
    <source>
        <dbReference type="ARBA" id="ARBA00022614"/>
    </source>
</evidence>
<feature type="signal peptide" evidence="23">
    <location>
        <begin position="1"/>
        <end position="22"/>
    </location>
</feature>
<dbReference type="InterPro" id="IPR017441">
    <property type="entry name" value="Protein_kinase_ATP_BS"/>
</dbReference>
<dbReference type="Pfam" id="PF00560">
    <property type="entry name" value="LRR_1"/>
    <property type="match status" value="7"/>
</dbReference>
<evidence type="ECO:0000256" key="11">
    <source>
        <dbReference type="ARBA" id="ARBA00022737"/>
    </source>
</evidence>
<gene>
    <name evidence="25" type="ORF">EJB05_54836</name>
</gene>
<dbReference type="InterPro" id="IPR013210">
    <property type="entry name" value="LRR_N_plant-typ"/>
</dbReference>
<dbReference type="OrthoDB" id="608948at2759"/>
<comment type="subcellular location">
    <subcellularLocation>
        <location evidence="1">Cell membrane</location>
        <topology evidence="1">Single-pass type I membrane protein</topology>
    </subcellularLocation>
</comment>
<keyword evidence="7" id="KW-0433">Leucine-rich repeat</keyword>
<evidence type="ECO:0000256" key="3">
    <source>
        <dbReference type="ARBA" id="ARBA00012513"/>
    </source>
</evidence>
<dbReference type="Pfam" id="PF08263">
    <property type="entry name" value="LRRNT_2"/>
    <property type="match status" value="1"/>
</dbReference>
<keyword evidence="9 22" id="KW-0812">Transmembrane</keyword>
<dbReference type="InterPro" id="IPR051809">
    <property type="entry name" value="Plant_receptor-like_S/T_kinase"/>
</dbReference>
<dbReference type="FunFam" id="3.80.10.10:FF:000041">
    <property type="entry name" value="LRR receptor-like serine/threonine-protein kinase ERECTA"/>
    <property type="match status" value="1"/>
</dbReference>
<dbReference type="PANTHER" id="PTHR27008:SF497">
    <property type="entry name" value="OS11G0695000 PROTEIN"/>
    <property type="match status" value="1"/>
</dbReference>
<evidence type="ECO:0000256" key="17">
    <source>
        <dbReference type="ARBA" id="ARBA00023170"/>
    </source>
</evidence>
<evidence type="ECO:0000256" key="6">
    <source>
        <dbReference type="ARBA" id="ARBA00022553"/>
    </source>
</evidence>
<dbReference type="AlphaFoldDB" id="A0A5J9SLB4"/>
<keyword evidence="17" id="KW-0675">Receptor</keyword>
<dbReference type="Gene3D" id="1.10.510.10">
    <property type="entry name" value="Transferase(Phosphotransferase) domain 1"/>
    <property type="match status" value="1"/>
</dbReference>
<evidence type="ECO:0000256" key="19">
    <source>
        <dbReference type="ARBA" id="ARBA00047899"/>
    </source>
</evidence>
<dbReference type="Pfam" id="PF13855">
    <property type="entry name" value="LRR_8"/>
    <property type="match status" value="2"/>
</dbReference>
<evidence type="ECO:0000256" key="8">
    <source>
        <dbReference type="ARBA" id="ARBA00022679"/>
    </source>
</evidence>
<dbReference type="Gene3D" id="3.80.10.10">
    <property type="entry name" value="Ribonuclease Inhibitor"/>
    <property type="match status" value="3"/>
</dbReference>
<dbReference type="GO" id="GO:0005886">
    <property type="term" value="C:plasma membrane"/>
    <property type="evidence" value="ECO:0007669"/>
    <property type="project" value="UniProtKB-SubCell"/>
</dbReference>
<keyword evidence="13" id="KW-0418">Kinase</keyword>
<dbReference type="InterPro" id="IPR001611">
    <property type="entry name" value="Leu-rich_rpt"/>
</dbReference>
<dbReference type="SMART" id="SM00365">
    <property type="entry name" value="LRR_SD22"/>
    <property type="match status" value="6"/>
</dbReference>
<dbReference type="Gramene" id="TVT99756">
    <property type="protein sequence ID" value="TVT99756"/>
    <property type="gene ID" value="EJB05_54836"/>
</dbReference>
<keyword evidence="15 22" id="KW-1133">Transmembrane helix</keyword>
<keyword evidence="16 22" id="KW-0472">Membrane</keyword>
<comment type="similarity">
    <text evidence="2">Belongs to the protein kinase superfamily. Ser/Thr protein kinase family.</text>
</comment>
<sequence>MASPNCLFSLVLLAIFMPTLLARVSSSSSSLSSSLNISGSNTDLAALLAFKGQLSDPLGVLASNWTTDMSFCRWVGVSCSRRRQRVTALSLPDMPLQGELSPHIGNLSFLSLLNLTNTGLVGAIPADIGRLHRLRHLLLAHNHLSDAIPPTIGNLTRLEFLYLSENRLSEQIPPGLFENLRSLHSISIATNHLTGHIPSYLFNNTPALRFIDMGNNSLSGPIPHGVASLPMLEFLSLQDNYLSGPVPPTIFNMSRLQSMFLVDNNLTGSIPNNQSFNLPALQWLSLFKNNFEGRIPSGLAECQYLEGLDLHFNLFSDVVPTWLAQLPRLTHLILGGNYLVGSIPANLSNLSRLTLLELSLCNLTGDIPKELGLMQELSYLSLGSNQLTGVIPISLWNLSKLSFLDLSVNQLSGSIPVNLPLPALSRLILFSNNLKGNLDFLSSLSNCRNLETIEIDDNSFTGVLPDIVGNLSTNLLWFSARNNKLTGGVPSTLSNLSSLETFVFSNNLVTGEIPESITRMQNLVAFHVDSNDISGPIPTQIGRLRRLQKLDLHGNKLIGSVQDSISNLSMIEWISLCENHLNSTLSGSLFHLDKLILLNLSHNSFSGPLPADVSGLKQVNYLDFSSNLFLGSIPKSLGELRMLTVMDLSHNFFEDSIPDSFQELTGLVSLGLSSNNLSGTIPQFLANFTSLTFLDISFNELEGKIPKGGVFSNITLQYLMGNAGLCGAPRLGFLPCLEKSHSTNRHFIKFLVPAVTIAFGSVILCVYLIIKRKLTKMGKVQASIFEASDVMRHRLVSYHEIVHATDNFSHNNLLGTGSFGKVYKGQLSTGLVVAIKVLDMQLDQAIRSFDAECRVLRMARHRNLIRIINTCSNLDFRAMILQYMSNGSLEKFLHSEGRMHLGFLKRLDIMLDVSMAIEYLHHEHHEVILHCDLKPSNVLFDEDMTAHVADFGIAKLLVGAENSIITASMPGTVGYMAPEYGSLGKASCKSDVFSYGIMLLEVFTAKKPTDPMFDAELNIRQWVHQAFPMKIASVVDEQLLNDASSSACNMNNFLSPIFELGLLCSSDSPDQRLSMSDVTVALKTIKKDYVKPTSATTQGAAQ</sequence>
<evidence type="ECO:0000256" key="20">
    <source>
        <dbReference type="ARBA" id="ARBA00048679"/>
    </source>
</evidence>
<dbReference type="PROSITE" id="PS00108">
    <property type="entry name" value="PROTEIN_KINASE_ST"/>
    <property type="match status" value="1"/>
</dbReference>
<evidence type="ECO:0000256" key="14">
    <source>
        <dbReference type="ARBA" id="ARBA00022840"/>
    </source>
</evidence>
<keyword evidence="6" id="KW-0597">Phosphoprotein</keyword>
<dbReference type="SMART" id="SM00220">
    <property type="entry name" value="S_TKc"/>
    <property type="match status" value="1"/>
</dbReference>
<dbReference type="FunFam" id="3.80.10.10:FF:000470">
    <property type="entry name" value="LRR receptor-like serine/threonine-protein kinase RPK2"/>
    <property type="match status" value="1"/>
</dbReference>
<dbReference type="InterPro" id="IPR003591">
    <property type="entry name" value="Leu-rich_rpt_typical-subtyp"/>
</dbReference>
<dbReference type="GO" id="GO:0004674">
    <property type="term" value="F:protein serine/threonine kinase activity"/>
    <property type="evidence" value="ECO:0007669"/>
    <property type="project" value="UniProtKB-KW"/>
</dbReference>
<comment type="caution">
    <text evidence="25">The sequence shown here is derived from an EMBL/GenBank/DDBJ whole genome shotgun (WGS) entry which is preliminary data.</text>
</comment>
<accession>A0A5J9SLB4</accession>
<keyword evidence="4" id="KW-1003">Cell membrane</keyword>
<dbReference type="EMBL" id="RWGY01000680">
    <property type="protein sequence ID" value="TVT99756.1"/>
    <property type="molecule type" value="Genomic_DNA"/>
</dbReference>
<dbReference type="FunFam" id="1.10.510.10:FF:000358">
    <property type="entry name" value="Putative leucine-rich repeat receptor-like serine/threonine-protein kinase"/>
    <property type="match status" value="1"/>
</dbReference>
<dbReference type="InterPro" id="IPR032675">
    <property type="entry name" value="LRR_dom_sf"/>
</dbReference>
<evidence type="ECO:0000313" key="25">
    <source>
        <dbReference type="EMBL" id="TVT99756.1"/>
    </source>
</evidence>
<feature type="transmembrane region" description="Helical" evidence="22">
    <location>
        <begin position="750"/>
        <end position="770"/>
    </location>
</feature>
<dbReference type="Gene3D" id="3.30.200.20">
    <property type="entry name" value="Phosphorylase Kinase, domain 1"/>
    <property type="match status" value="1"/>
</dbReference>
<dbReference type="EC" id="2.7.11.1" evidence="3"/>
<evidence type="ECO:0000313" key="26">
    <source>
        <dbReference type="Proteomes" id="UP000324897"/>
    </source>
</evidence>
<evidence type="ECO:0000256" key="4">
    <source>
        <dbReference type="ARBA" id="ARBA00022475"/>
    </source>
</evidence>
<dbReference type="GO" id="GO:0005524">
    <property type="term" value="F:ATP binding"/>
    <property type="evidence" value="ECO:0007669"/>
    <property type="project" value="UniProtKB-UniRule"/>
</dbReference>
<keyword evidence="8" id="KW-0808">Transferase</keyword>
<keyword evidence="14 21" id="KW-0067">ATP-binding</keyword>
<comment type="catalytic activity">
    <reaction evidence="19">
        <text>L-threonyl-[protein] + ATP = O-phospho-L-threonyl-[protein] + ADP + H(+)</text>
        <dbReference type="Rhea" id="RHEA:46608"/>
        <dbReference type="Rhea" id="RHEA-COMP:11060"/>
        <dbReference type="Rhea" id="RHEA-COMP:11605"/>
        <dbReference type="ChEBI" id="CHEBI:15378"/>
        <dbReference type="ChEBI" id="CHEBI:30013"/>
        <dbReference type="ChEBI" id="CHEBI:30616"/>
        <dbReference type="ChEBI" id="CHEBI:61977"/>
        <dbReference type="ChEBI" id="CHEBI:456216"/>
        <dbReference type="EC" id="2.7.11.1"/>
    </reaction>
</comment>
<dbReference type="GO" id="GO:0051606">
    <property type="term" value="P:detection of stimulus"/>
    <property type="evidence" value="ECO:0007669"/>
    <property type="project" value="UniProtKB-ARBA"/>
</dbReference>
<evidence type="ECO:0000256" key="2">
    <source>
        <dbReference type="ARBA" id="ARBA00008684"/>
    </source>
</evidence>
<evidence type="ECO:0000256" key="13">
    <source>
        <dbReference type="ARBA" id="ARBA00022777"/>
    </source>
</evidence>
<dbReference type="SUPFAM" id="SSF56112">
    <property type="entry name" value="Protein kinase-like (PK-like)"/>
    <property type="match status" value="1"/>
</dbReference>
<feature type="domain" description="Protein kinase" evidence="24">
    <location>
        <begin position="808"/>
        <end position="1090"/>
    </location>
</feature>
<dbReference type="SUPFAM" id="SSF52047">
    <property type="entry name" value="RNI-like"/>
    <property type="match status" value="1"/>
</dbReference>
<evidence type="ECO:0000256" key="18">
    <source>
        <dbReference type="ARBA" id="ARBA00023180"/>
    </source>
</evidence>
<evidence type="ECO:0000256" key="1">
    <source>
        <dbReference type="ARBA" id="ARBA00004251"/>
    </source>
</evidence>
<dbReference type="PROSITE" id="PS00107">
    <property type="entry name" value="PROTEIN_KINASE_ATP"/>
    <property type="match status" value="1"/>
</dbReference>
<dbReference type="InterPro" id="IPR000719">
    <property type="entry name" value="Prot_kinase_dom"/>
</dbReference>
<dbReference type="InterPro" id="IPR011009">
    <property type="entry name" value="Kinase-like_dom_sf"/>
</dbReference>
<feature type="non-terminal residue" evidence="25">
    <location>
        <position position="1"/>
    </location>
</feature>
<evidence type="ECO:0000256" key="5">
    <source>
        <dbReference type="ARBA" id="ARBA00022527"/>
    </source>
</evidence>
<reference evidence="25 26" key="1">
    <citation type="journal article" date="2019" name="Sci. Rep.">
        <title>A high-quality genome of Eragrostis curvula grass provides insights into Poaceae evolution and supports new strategies to enhance forage quality.</title>
        <authorList>
            <person name="Carballo J."/>
            <person name="Santos B.A.C.M."/>
            <person name="Zappacosta D."/>
            <person name="Garbus I."/>
            <person name="Selva J.P."/>
            <person name="Gallo C.A."/>
            <person name="Diaz A."/>
            <person name="Albertini E."/>
            <person name="Caccamo M."/>
            <person name="Echenique V."/>
        </authorList>
    </citation>
    <scope>NUCLEOTIDE SEQUENCE [LARGE SCALE GENOMIC DNA]</scope>
    <source>
        <strain evidence="26">cv. Victoria</strain>
        <tissue evidence="25">Leaf</tissue>
    </source>
</reference>
<keyword evidence="26" id="KW-1185">Reference proteome</keyword>
<dbReference type="Pfam" id="PF00069">
    <property type="entry name" value="Pkinase"/>
    <property type="match status" value="1"/>
</dbReference>
<evidence type="ECO:0000256" key="23">
    <source>
        <dbReference type="SAM" id="SignalP"/>
    </source>
</evidence>
<dbReference type="FunFam" id="3.30.200.20:FF:000661">
    <property type="entry name" value="Serine-threonine protein kinase plant-type"/>
    <property type="match status" value="1"/>
</dbReference>
<feature type="binding site" evidence="21">
    <location>
        <position position="836"/>
    </location>
    <ligand>
        <name>ATP</name>
        <dbReference type="ChEBI" id="CHEBI:30616"/>
    </ligand>
</feature>
<dbReference type="FunFam" id="3.80.10.10:FF:000101">
    <property type="entry name" value="LRR receptor-like serine/threonine-protein kinase ERECTA"/>
    <property type="match status" value="1"/>
</dbReference>
<dbReference type="SUPFAM" id="SSF52058">
    <property type="entry name" value="L domain-like"/>
    <property type="match status" value="1"/>
</dbReference>
<dbReference type="FunFam" id="3.80.10.10:FF:000317">
    <property type="entry name" value="Inactive leucine-rich repeat receptor-like protein kinase"/>
    <property type="match status" value="1"/>
</dbReference>
<keyword evidence="18" id="KW-0325">Glycoprotein</keyword>
<dbReference type="PROSITE" id="PS50011">
    <property type="entry name" value="PROTEIN_KINASE_DOM"/>
    <property type="match status" value="1"/>
</dbReference>
<dbReference type="InterPro" id="IPR008271">
    <property type="entry name" value="Ser/Thr_kinase_AS"/>
</dbReference>
<comment type="catalytic activity">
    <reaction evidence="20">
        <text>L-seryl-[protein] + ATP = O-phospho-L-seryl-[protein] + ADP + H(+)</text>
        <dbReference type="Rhea" id="RHEA:17989"/>
        <dbReference type="Rhea" id="RHEA-COMP:9863"/>
        <dbReference type="Rhea" id="RHEA-COMP:11604"/>
        <dbReference type="ChEBI" id="CHEBI:15378"/>
        <dbReference type="ChEBI" id="CHEBI:29999"/>
        <dbReference type="ChEBI" id="CHEBI:30616"/>
        <dbReference type="ChEBI" id="CHEBI:83421"/>
        <dbReference type="ChEBI" id="CHEBI:456216"/>
        <dbReference type="EC" id="2.7.11.1"/>
    </reaction>
</comment>
<organism evidence="25 26">
    <name type="scientific">Eragrostis curvula</name>
    <name type="common">weeping love grass</name>
    <dbReference type="NCBI Taxonomy" id="38414"/>
    <lineage>
        <taxon>Eukaryota</taxon>
        <taxon>Viridiplantae</taxon>
        <taxon>Streptophyta</taxon>
        <taxon>Embryophyta</taxon>
        <taxon>Tracheophyta</taxon>
        <taxon>Spermatophyta</taxon>
        <taxon>Magnoliopsida</taxon>
        <taxon>Liliopsida</taxon>
        <taxon>Poales</taxon>
        <taxon>Poaceae</taxon>
        <taxon>PACMAD clade</taxon>
        <taxon>Chloridoideae</taxon>
        <taxon>Eragrostideae</taxon>
        <taxon>Eragrostidinae</taxon>
        <taxon>Eragrostis</taxon>
    </lineage>
</organism>
<dbReference type="PANTHER" id="PTHR27008">
    <property type="entry name" value="OS04G0122200 PROTEIN"/>
    <property type="match status" value="1"/>
</dbReference>
<keyword evidence="10 23" id="KW-0732">Signal</keyword>
<keyword evidence="5" id="KW-0723">Serine/threonine-protein kinase</keyword>